<dbReference type="InterPro" id="IPR006321">
    <property type="entry name" value="PilT/PilU"/>
</dbReference>
<dbReference type="OrthoDB" id="9808272at2"/>
<comment type="similarity">
    <text evidence="1">Belongs to the GSP E family.</text>
</comment>
<reference evidence="3 4" key="2">
    <citation type="submission" date="2019-01" db="EMBL/GenBank/DDBJ databases">
        <title>Tautonia sociabilis, a novel thermotolerant planctomycete of Isosphaeraceae family, isolated from a 4000 m deep subterranean habitat.</title>
        <authorList>
            <person name="Kovaleva O.L."/>
            <person name="Elcheninov A.G."/>
            <person name="Van Heerden E."/>
            <person name="Toshchakov S.V."/>
            <person name="Novikov A."/>
            <person name="Bonch-Osmolovskaya E.A."/>
            <person name="Kublanov I.V."/>
        </authorList>
    </citation>
    <scope>NUCLEOTIDE SEQUENCE [LARGE SCALE GENOMIC DNA]</scope>
    <source>
        <strain evidence="3 4">GM2012</strain>
    </source>
</reference>
<dbReference type="InterPro" id="IPR001482">
    <property type="entry name" value="T2SS/T4SS_dom"/>
</dbReference>
<dbReference type="Pfam" id="PF00437">
    <property type="entry name" value="T2SSE"/>
    <property type="match status" value="1"/>
</dbReference>
<gene>
    <name evidence="3" type="ORF">TsocGM_24080</name>
</gene>
<dbReference type="PROSITE" id="PS00662">
    <property type="entry name" value="T2SP_E"/>
    <property type="match status" value="1"/>
</dbReference>
<dbReference type="CDD" id="cd01131">
    <property type="entry name" value="PilT"/>
    <property type="match status" value="1"/>
</dbReference>
<dbReference type="GO" id="GO:0016887">
    <property type="term" value="F:ATP hydrolysis activity"/>
    <property type="evidence" value="ECO:0007669"/>
    <property type="project" value="InterPro"/>
</dbReference>
<evidence type="ECO:0000313" key="4">
    <source>
        <dbReference type="Proteomes" id="UP000280296"/>
    </source>
</evidence>
<organism evidence="3 4">
    <name type="scientific">Tautonia sociabilis</name>
    <dbReference type="NCBI Taxonomy" id="2080755"/>
    <lineage>
        <taxon>Bacteria</taxon>
        <taxon>Pseudomonadati</taxon>
        <taxon>Planctomycetota</taxon>
        <taxon>Planctomycetia</taxon>
        <taxon>Isosphaerales</taxon>
        <taxon>Isosphaeraceae</taxon>
        <taxon>Tautonia</taxon>
    </lineage>
</organism>
<dbReference type="Gene3D" id="3.40.50.300">
    <property type="entry name" value="P-loop containing nucleotide triphosphate hydrolases"/>
    <property type="match status" value="1"/>
</dbReference>
<comment type="caution">
    <text evidence="3">The sequence shown here is derived from an EMBL/GenBank/DDBJ whole genome shotgun (WGS) entry which is preliminary data.</text>
</comment>
<dbReference type="AlphaFoldDB" id="A0A432MCM5"/>
<evidence type="ECO:0000259" key="2">
    <source>
        <dbReference type="PROSITE" id="PS00662"/>
    </source>
</evidence>
<feature type="domain" description="Bacterial type II secretion system protein E" evidence="2">
    <location>
        <begin position="196"/>
        <end position="210"/>
    </location>
</feature>
<dbReference type="NCBIfam" id="TIGR01420">
    <property type="entry name" value="pilT_fam"/>
    <property type="match status" value="1"/>
</dbReference>
<reference evidence="3 4" key="1">
    <citation type="submission" date="2018-12" db="EMBL/GenBank/DDBJ databases">
        <authorList>
            <person name="Toschakov S.V."/>
        </authorList>
    </citation>
    <scope>NUCLEOTIDE SEQUENCE [LARGE SCALE GENOMIC DNA]</scope>
    <source>
        <strain evidence="3 4">GM2012</strain>
    </source>
</reference>
<sequence>MGTLLIDKLLQTVCTQKASDLHLTVGSPPMLRLHGHMRPLATKVLEPPDTVALMKSITPERCQQELQEVGGTDFGFAFGEMARFRVAVFKQRGNVGLVLRRIPNEFLTFEQLGLPWVMEELIQRPRGLILVTGPTGSGKTTSLASMINWINNNMDRHIITIEDPIEYFHKHNKSLVNQREIGIDVPDFPEAIRRALRMDPDIILVGEMRDLATISAAITAAETGHIVFGTLHTNSAEGTVNRIIDVFPKEQQDQIRTQLSVAIIGILAQTLLPRKPKGLVAAYECLVVTPAIANLIRENKTYRIDSSIQTGRKHGMILMDDSLFNLWRQGIVEENEIIYKARKPNELRERIELAKKGIFDEMDEEEEEEEPTKKR</sequence>
<dbReference type="EMBL" id="RYZH01000078">
    <property type="protein sequence ID" value="RUL82043.1"/>
    <property type="molecule type" value="Genomic_DNA"/>
</dbReference>
<evidence type="ECO:0000256" key="1">
    <source>
        <dbReference type="ARBA" id="ARBA00006611"/>
    </source>
</evidence>
<dbReference type="Gene3D" id="3.30.450.90">
    <property type="match status" value="1"/>
</dbReference>
<keyword evidence="4" id="KW-1185">Reference proteome</keyword>
<protein>
    <submittedName>
        <fullName evidence="3">Type IV pilus twitching motility protein PilT</fullName>
    </submittedName>
</protein>
<evidence type="ECO:0000313" key="3">
    <source>
        <dbReference type="EMBL" id="RUL82043.1"/>
    </source>
</evidence>
<name>A0A432MCM5_9BACT</name>
<dbReference type="InterPro" id="IPR050921">
    <property type="entry name" value="T4SS_GSP_E_ATPase"/>
</dbReference>
<dbReference type="InterPro" id="IPR027417">
    <property type="entry name" value="P-loop_NTPase"/>
</dbReference>
<dbReference type="Proteomes" id="UP000280296">
    <property type="component" value="Unassembled WGS sequence"/>
</dbReference>
<dbReference type="RefSeq" id="WP_126728017.1">
    <property type="nucleotide sequence ID" value="NZ_RYZH01000078.1"/>
</dbReference>
<dbReference type="PANTHER" id="PTHR30486:SF16">
    <property type="entry name" value="TWITCHING MOTILITY PROTEIN PILT"/>
    <property type="match status" value="1"/>
</dbReference>
<dbReference type="SUPFAM" id="SSF52540">
    <property type="entry name" value="P-loop containing nucleoside triphosphate hydrolases"/>
    <property type="match status" value="1"/>
</dbReference>
<dbReference type="GO" id="GO:0005524">
    <property type="term" value="F:ATP binding"/>
    <property type="evidence" value="ECO:0007669"/>
    <property type="project" value="InterPro"/>
</dbReference>
<proteinExistence type="inferred from homology"/>
<dbReference type="PANTHER" id="PTHR30486">
    <property type="entry name" value="TWITCHING MOTILITY PROTEIN PILT"/>
    <property type="match status" value="1"/>
</dbReference>
<accession>A0A432MCM5</accession>